<keyword evidence="1" id="KW-0472">Membrane</keyword>
<evidence type="ECO:0000313" key="2">
    <source>
        <dbReference type="EMBL" id="EFK56698.1"/>
    </source>
</evidence>
<keyword evidence="1" id="KW-0812">Transmembrane</keyword>
<name>D7VSE7_SPHSI</name>
<organism evidence="2 3">
    <name type="scientific">Sphingobacterium spiritivorum ATCC 33861</name>
    <dbReference type="NCBI Taxonomy" id="525373"/>
    <lineage>
        <taxon>Bacteria</taxon>
        <taxon>Pseudomonadati</taxon>
        <taxon>Bacteroidota</taxon>
        <taxon>Sphingobacteriia</taxon>
        <taxon>Sphingobacteriales</taxon>
        <taxon>Sphingobacteriaceae</taxon>
        <taxon>Sphingobacterium</taxon>
    </lineage>
</organism>
<dbReference type="AlphaFoldDB" id="D7VSE7"/>
<feature type="transmembrane region" description="Helical" evidence="1">
    <location>
        <begin position="86"/>
        <end position="102"/>
    </location>
</feature>
<comment type="caution">
    <text evidence="2">The sequence shown here is derived from an EMBL/GenBank/DDBJ whole genome shotgun (WGS) entry which is preliminary data.</text>
</comment>
<evidence type="ECO:0008006" key="4">
    <source>
        <dbReference type="Google" id="ProtNLM"/>
    </source>
</evidence>
<protein>
    <recommendedName>
        <fullName evidence="4">Lipoprotein</fullName>
    </recommendedName>
</protein>
<evidence type="ECO:0000313" key="3">
    <source>
        <dbReference type="Proteomes" id="UP000006258"/>
    </source>
</evidence>
<dbReference type="OrthoDB" id="1364664at2"/>
<evidence type="ECO:0000256" key="1">
    <source>
        <dbReference type="SAM" id="Phobius"/>
    </source>
</evidence>
<keyword evidence="3" id="KW-1185">Reference proteome</keyword>
<dbReference type="PROSITE" id="PS51257">
    <property type="entry name" value="PROKAR_LIPOPROTEIN"/>
    <property type="match status" value="1"/>
</dbReference>
<reference evidence="2" key="1">
    <citation type="submission" date="2010-07" db="EMBL/GenBank/DDBJ databases">
        <authorList>
            <person name="Muzny D."/>
            <person name="Qin X."/>
            <person name="Buhay C."/>
            <person name="Dugan-Rocha S."/>
            <person name="Ding Y."/>
            <person name="Chen G."/>
            <person name="Hawes A."/>
            <person name="Holder M."/>
            <person name="Jhangiani S."/>
            <person name="Johnson A."/>
            <person name="Khan Z."/>
            <person name="Li Z."/>
            <person name="Liu W."/>
            <person name="Liu X."/>
            <person name="Perez L."/>
            <person name="Shen H."/>
            <person name="Wang Q."/>
            <person name="Watt J."/>
            <person name="Xi L."/>
            <person name="Xin Y."/>
            <person name="Zhou J."/>
            <person name="Deng J."/>
            <person name="Jiang H."/>
            <person name="Liu Y."/>
            <person name="Qu J."/>
            <person name="Song X.-Z."/>
            <person name="Zhang L."/>
            <person name="Villasana D."/>
            <person name="Johnson A."/>
            <person name="Liu J."/>
            <person name="Liyanage D."/>
            <person name="Lorensuhewa L."/>
            <person name="Robinson T."/>
            <person name="Song A."/>
            <person name="Song B.-B."/>
            <person name="Dinh H."/>
            <person name="Thornton R."/>
            <person name="Coyle M."/>
            <person name="Francisco L."/>
            <person name="Jackson L."/>
            <person name="Javaid M."/>
            <person name="Korchina V."/>
            <person name="Kovar C."/>
            <person name="Mata R."/>
            <person name="Mathew T."/>
            <person name="Ngo R."/>
            <person name="Nguyen L."/>
            <person name="Nguyen N."/>
            <person name="Okwuonu G."/>
            <person name="Ongeri F."/>
            <person name="Pham C."/>
            <person name="Simmons D."/>
            <person name="Wilczek-Boney K."/>
            <person name="Hale W."/>
            <person name="Jakkamsetti A."/>
            <person name="Pham P."/>
            <person name="Ruth R."/>
            <person name="San Lucas F."/>
            <person name="Warren J."/>
            <person name="Zhang J."/>
            <person name="Zhao Z."/>
            <person name="Zhou C."/>
            <person name="Zhu D."/>
            <person name="Lee S."/>
            <person name="Bess C."/>
            <person name="Blankenburg K."/>
            <person name="Forbes L."/>
            <person name="Fu Q."/>
            <person name="Gubbala S."/>
            <person name="Hirani K."/>
            <person name="Jayaseelan J.C."/>
            <person name="Lara F."/>
            <person name="Munidasa M."/>
            <person name="Palculict T."/>
            <person name="Patil S."/>
            <person name="Pu L.-L."/>
            <person name="Saada N."/>
            <person name="Tang L."/>
            <person name="Weissenberger G."/>
            <person name="Zhu Y."/>
            <person name="Hemphill L."/>
            <person name="Shang Y."/>
            <person name="Youmans B."/>
            <person name="Ayvaz T."/>
            <person name="Ross M."/>
            <person name="Santibanez J."/>
            <person name="Aqrawi P."/>
            <person name="Gross S."/>
            <person name="Joshi V."/>
            <person name="Fowler G."/>
            <person name="Nazareth L."/>
            <person name="Reid J."/>
            <person name="Worley K."/>
            <person name="Petrosino J."/>
            <person name="Highlander S."/>
            <person name="Gibbs R."/>
        </authorList>
    </citation>
    <scope>NUCLEOTIDE SEQUENCE [LARGE SCALE GENOMIC DNA]</scope>
    <source>
        <strain evidence="2">ATCC 33861</strain>
    </source>
</reference>
<keyword evidence="1" id="KW-1133">Transmembrane helix</keyword>
<dbReference type="EMBL" id="ACHA02000012">
    <property type="protein sequence ID" value="EFK56698.1"/>
    <property type="molecule type" value="Genomic_DNA"/>
</dbReference>
<dbReference type="HOGENOM" id="CLU_1843846_0_0_10"/>
<proteinExistence type="predicted"/>
<dbReference type="STRING" id="525373.HMPREF0766_13901"/>
<accession>D7VSE7</accession>
<dbReference type="Proteomes" id="UP000006258">
    <property type="component" value="Unassembled WGS sequence"/>
</dbReference>
<sequence length="139" mass="15613">MNKIIPNISMHYKRYFFVFAAILLVLLTSCVVKTSIKNLAGIPVKTEQSIPKGTQNFSANAIEKCAQSDASDKQIVQKKSFDANDLLPAVIFTITCLFLYALQPVSKESKHPLYSDSGKIHSSIPIFLEYRKLILHYTC</sequence>
<gene>
    <name evidence="2" type="ORF">HMPREF0766_13901</name>
</gene>